<evidence type="ECO:0000313" key="1">
    <source>
        <dbReference type="EMBL" id="VFU11170.1"/>
    </source>
</evidence>
<reference evidence="1" key="1">
    <citation type="submission" date="2019-03" db="EMBL/GenBank/DDBJ databases">
        <authorList>
            <person name="Hao L."/>
        </authorList>
    </citation>
    <scope>NUCLEOTIDE SEQUENCE</scope>
</reference>
<proteinExistence type="predicted"/>
<sequence length="179" mass="20962">MIFLDADEEISKELAEEIAERLELDAGAYDGYIAHRRNYYLGRWIMHGGWVPDSEIRLFRKSKGAFAGGLHANVQVQGRVGELKHFYYHYNYRDIADQIDTINRYSLNAAQDMLREGKRFSLFDLLLRPPARFIKEYLLKRGFLDGLPGLVIAVSTMYYVFAKYAKLWELEQEKERGLR</sequence>
<dbReference type="CDD" id="cd02511">
    <property type="entry name" value="Beta4Glucosyltransferase"/>
    <property type="match status" value="1"/>
</dbReference>
<dbReference type="AlphaFoldDB" id="A0A485LTE4"/>
<accession>A0A485LTE4</accession>
<dbReference type="PANTHER" id="PTHR43630">
    <property type="entry name" value="POLY-BETA-1,6-N-ACETYL-D-GLUCOSAMINE SYNTHASE"/>
    <property type="match status" value="1"/>
</dbReference>
<evidence type="ECO:0008006" key="2">
    <source>
        <dbReference type="Google" id="ProtNLM"/>
    </source>
</evidence>
<protein>
    <recommendedName>
        <fullName evidence="2">Glycosyl transferase family 2</fullName>
    </recommendedName>
</protein>
<name>A0A485LTE4_9ZZZZ</name>
<dbReference type="EMBL" id="CAADRM010000001">
    <property type="protein sequence ID" value="VFU11170.1"/>
    <property type="molecule type" value="Genomic_DNA"/>
</dbReference>
<gene>
    <name evidence="1" type="ORF">SCFA_10001</name>
</gene>
<organism evidence="1">
    <name type="scientific">anaerobic digester metagenome</name>
    <dbReference type="NCBI Taxonomy" id="1263854"/>
    <lineage>
        <taxon>unclassified sequences</taxon>
        <taxon>metagenomes</taxon>
        <taxon>ecological metagenomes</taxon>
    </lineage>
</organism>
<dbReference type="PANTHER" id="PTHR43630:SF2">
    <property type="entry name" value="GLYCOSYLTRANSFERASE"/>
    <property type="match status" value="1"/>
</dbReference>